<gene>
    <name evidence="3" type="ORF">GCM10010915_02120</name>
</gene>
<dbReference type="Gene3D" id="3.10.450.50">
    <property type="match status" value="3"/>
</dbReference>
<keyword evidence="4" id="KW-1185">Reference proteome</keyword>
<dbReference type="InterPro" id="IPR037401">
    <property type="entry name" value="SnoaL-like"/>
</dbReference>
<evidence type="ECO:0000256" key="1">
    <source>
        <dbReference type="SAM" id="MobiDB-lite"/>
    </source>
</evidence>
<sequence length="560" mass="61744">MTEPHAIRVRRLESIAEIRELQYEFGYRLAAGDAAGAAELFSPDGIVEVSGDGGVRGPAPITARLTALVAPGGSDDVAARLPMVRAHLQIMPVITVAPDDVRAQATWRDLDTGGGPVPAYWAEGPLEVTYTRTELGWRIARLHWLPYVHVPFDGGWEEHAAASSAGTPAQWPEVFHPPFHFLEPDPPAATSANADAAEADLAERVQVLEDQRAIENAIGMLGFYLDKEQWTRAGGLFVSGTIAGLPLWPANTVDGPREGVLRDTMFAQISATVSGNRAHARWRAFAQWARHGEGHEWGLATLTAELVRTVVGWRIAQVDVPFAVFTPYDEGWSRIQSPTSTVFTGEGSGAAYDGGTAQAVDPESRDDLDLRLRRLEASAEIERTQNIYGYYLATFEWDRLADLFTEDGVIEVALRGIYRGRRSVRRSLDLYGTHAERGVLHNHMQLQPVIHVDDDARRATLRARSFSMMGQFGESSRWAGGIYDNVYVATPDGWRVAADRMINTYFAPYATGWKDLPPRDAPGINPKLPPDEGPSDRFVMYPGAQPPAYPYRDPQQPPRQ</sequence>
<accession>A0A916Y1J1</accession>
<dbReference type="Pfam" id="PF13577">
    <property type="entry name" value="SnoaL_4"/>
    <property type="match status" value="3"/>
</dbReference>
<feature type="region of interest" description="Disordered" evidence="1">
    <location>
        <begin position="517"/>
        <end position="560"/>
    </location>
</feature>
<feature type="compositionally biased region" description="Pro residues" evidence="1">
    <location>
        <begin position="544"/>
        <end position="560"/>
    </location>
</feature>
<reference evidence="3" key="1">
    <citation type="journal article" date="2014" name="Int. J. Syst. Evol. Microbiol.">
        <title>Complete genome sequence of Corynebacterium casei LMG S-19264T (=DSM 44701T), isolated from a smear-ripened cheese.</title>
        <authorList>
            <consortium name="US DOE Joint Genome Institute (JGI-PGF)"/>
            <person name="Walter F."/>
            <person name="Albersmeier A."/>
            <person name="Kalinowski J."/>
            <person name="Ruckert C."/>
        </authorList>
    </citation>
    <scope>NUCLEOTIDE SEQUENCE</scope>
    <source>
        <strain evidence="3">CGMCC 1.15152</strain>
    </source>
</reference>
<feature type="domain" description="SnoaL-like" evidence="2">
    <location>
        <begin position="10"/>
        <end position="143"/>
    </location>
</feature>
<evidence type="ECO:0000313" key="3">
    <source>
        <dbReference type="EMBL" id="GGD25687.1"/>
    </source>
</evidence>
<comment type="caution">
    <text evidence="3">The sequence shown here is derived from an EMBL/GenBank/DDBJ whole genome shotgun (WGS) entry which is preliminary data.</text>
</comment>
<evidence type="ECO:0000313" key="4">
    <source>
        <dbReference type="Proteomes" id="UP000633205"/>
    </source>
</evidence>
<proteinExistence type="predicted"/>
<dbReference type="RefSeq" id="WP_188710481.1">
    <property type="nucleotide sequence ID" value="NZ_BMHO01000001.1"/>
</dbReference>
<name>A0A916Y1J1_9MICO</name>
<dbReference type="EMBL" id="BMHO01000001">
    <property type="protein sequence ID" value="GGD25687.1"/>
    <property type="molecule type" value="Genomic_DNA"/>
</dbReference>
<reference evidence="3" key="2">
    <citation type="submission" date="2020-09" db="EMBL/GenBank/DDBJ databases">
        <authorList>
            <person name="Sun Q."/>
            <person name="Zhou Y."/>
        </authorList>
    </citation>
    <scope>NUCLEOTIDE SEQUENCE</scope>
    <source>
        <strain evidence="3">CGMCC 1.15152</strain>
    </source>
</reference>
<organism evidence="3 4">
    <name type="scientific">Microbacterium faecale</name>
    <dbReference type="NCBI Taxonomy" id="1804630"/>
    <lineage>
        <taxon>Bacteria</taxon>
        <taxon>Bacillati</taxon>
        <taxon>Actinomycetota</taxon>
        <taxon>Actinomycetes</taxon>
        <taxon>Micrococcales</taxon>
        <taxon>Microbacteriaceae</taxon>
        <taxon>Microbacterium</taxon>
    </lineage>
</organism>
<dbReference type="SUPFAM" id="SSF54427">
    <property type="entry name" value="NTF2-like"/>
    <property type="match status" value="3"/>
</dbReference>
<feature type="domain" description="SnoaL-like" evidence="2">
    <location>
        <begin position="373"/>
        <end position="497"/>
    </location>
</feature>
<evidence type="ECO:0000259" key="2">
    <source>
        <dbReference type="Pfam" id="PF13577"/>
    </source>
</evidence>
<protein>
    <recommendedName>
        <fullName evidence="2">SnoaL-like domain-containing protein</fullName>
    </recommendedName>
</protein>
<dbReference type="Proteomes" id="UP000633205">
    <property type="component" value="Unassembled WGS sequence"/>
</dbReference>
<feature type="domain" description="SnoaL-like" evidence="2">
    <location>
        <begin position="207"/>
        <end position="317"/>
    </location>
</feature>
<dbReference type="AlphaFoldDB" id="A0A916Y1J1"/>
<dbReference type="InterPro" id="IPR032710">
    <property type="entry name" value="NTF2-like_dom_sf"/>
</dbReference>